<dbReference type="OrthoDB" id="69432at2"/>
<evidence type="ECO:0000313" key="2">
    <source>
        <dbReference type="EMBL" id="OWK28507.1"/>
    </source>
</evidence>
<dbReference type="AlphaFoldDB" id="A0A245ZFI6"/>
<dbReference type="EMBL" id="NBBJ01000005">
    <property type="protein sequence ID" value="OWK28507.1"/>
    <property type="molecule type" value="Genomic_DNA"/>
</dbReference>
<name>A0A245ZFI6_9SPHN</name>
<gene>
    <name evidence="2" type="ORF">SPMU_27680</name>
</gene>
<dbReference type="InterPro" id="IPR043749">
    <property type="entry name" value="DUF5694"/>
</dbReference>
<evidence type="ECO:0000256" key="1">
    <source>
        <dbReference type="SAM" id="SignalP"/>
    </source>
</evidence>
<dbReference type="Pfam" id="PF18950">
    <property type="entry name" value="DUF5694"/>
    <property type="match status" value="1"/>
</dbReference>
<organism evidence="2 3">
    <name type="scientific">Sphingomonas mucosissima</name>
    <dbReference type="NCBI Taxonomy" id="370959"/>
    <lineage>
        <taxon>Bacteria</taxon>
        <taxon>Pseudomonadati</taxon>
        <taxon>Pseudomonadota</taxon>
        <taxon>Alphaproteobacteria</taxon>
        <taxon>Sphingomonadales</taxon>
        <taxon>Sphingomonadaceae</taxon>
        <taxon>Sphingomonas</taxon>
    </lineage>
</organism>
<feature type="signal peptide" evidence="1">
    <location>
        <begin position="1"/>
        <end position="21"/>
    </location>
</feature>
<evidence type="ECO:0000313" key="3">
    <source>
        <dbReference type="Proteomes" id="UP000197783"/>
    </source>
</evidence>
<keyword evidence="1" id="KW-0732">Signal</keyword>
<feature type="chain" id="PRO_5013349222" description="TraB family protein" evidence="1">
    <location>
        <begin position="22"/>
        <end position="269"/>
    </location>
</feature>
<reference evidence="2 3" key="1">
    <citation type="submission" date="2017-03" db="EMBL/GenBank/DDBJ databases">
        <title>Genome sequence of Sphingomonas mucosissima DSM 17494.</title>
        <authorList>
            <person name="Poehlein A."/>
            <person name="Wuebbeler J.H."/>
            <person name="Steinbuechel A."/>
            <person name="Daniel R."/>
        </authorList>
    </citation>
    <scope>NUCLEOTIDE SEQUENCE [LARGE SCALE GENOMIC DNA]</scope>
    <source>
        <strain evidence="2 3">DSM 17494</strain>
    </source>
</reference>
<evidence type="ECO:0008006" key="4">
    <source>
        <dbReference type="Google" id="ProtNLM"/>
    </source>
</evidence>
<dbReference type="Proteomes" id="UP000197783">
    <property type="component" value="Unassembled WGS sequence"/>
</dbReference>
<sequence length="269" mass="28971">MKTCRLIAGLAALMLTPALPAQQPGEMPVPTKVMIVGTMHFANPGLDYRNLAVDDVLAPKRQREITAIVQALSRFSPTAIGVEWRDDAASAAYAKYKNGALPPSRDETVQLGFALAKLSKIDAVHGLGMPADLPFELAVAFAQAHGKQAIIDRVTAVSDKNVAAQEKSLKTKGIAATLRLLNDPVAANDTHSLYRELLKLGAGDDQPGLEATATWYRRNLGICAKLMQAIKPGDHMIVFIGAGHLTLMQQCVRETPGFSLIDARDYLPH</sequence>
<accession>A0A245ZFI6</accession>
<protein>
    <recommendedName>
        <fullName evidence="4">TraB family protein</fullName>
    </recommendedName>
</protein>
<dbReference type="RefSeq" id="WP_088334468.1">
    <property type="nucleotide sequence ID" value="NZ_NBBJ01000005.1"/>
</dbReference>
<keyword evidence="3" id="KW-1185">Reference proteome</keyword>
<proteinExistence type="predicted"/>
<comment type="caution">
    <text evidence="2">The sequence shown here is derived from an EMBL/GenBank/DDBJ whole genome shotgun (WGS) entry which is preliminary data.</text>
</comment>